<proteinExistence type="predicted"/>
<feature type="region of interest" description="Disordered" evidence="1">
    <location>
        <begin position="268"/>
        <end position="322"/>
    </location>
</feature>
<dbReference type="InterPro" id="IPR001932">
    <property type="entry name" value="PPM-type_phosphatase-like_dom"/>
</dbReference>
<feature type="domain" description="PPM-type phosphatase" evidence="3">
    <location>
        <begin position="7"/>
        <end position="239"/>
    </location>
</feature>
<dbReference type="EMBL" id="SLWX01000021">
    <property type="protein sequence ID" value="TCO71757.1"/>
    <property type="molecule type" value="Genomic_DNA"/>
</dbReference>
<name>A0A4R2KHC5_9GAMM</name>
<keyword evidence="2" id="KW-1133">Transmembrane helix</keyword>
<feature type="compositionally biased region" description="Gly residues" evidence="1">
    <location>
        <begin position="294"/>
        <end position="306"/>
    </location>
</feature>
<dbReference type="Proteomes" id="UP000294980">
    <property type="component" value="Unassembled WGS sequence"/>
</dbReference>
<feature type="transmembrane region" description="Helical" evidence="2">
    <location>
        <begin position="331"/>
        <end position="351"/>
    </location>
</feature>
<comment type="caution">
    <text evidence="4">The sequence shown here is derived from an EMBL/GenBank/DDBJ whole genome shotgun (WGS) entry which is preliminary data.</text>
</comment>
<dbReference type="Pfam" id="PF13672">
    <property type="entry name" value="PP2C_2"/>
    <property type="match status" value="1"/>
</dbReference>
<keyword evidence="5" id="KW-1185">Reference proteome</keyword>
<dbReference type="SMART" id="SM00332">
    <property type="entry name" value="PP2Cc"/>
    <property type="match status" value="1"/>
</dbReference>
<dbReference type="SMART" id="SM00331">
    <property type="entry name" value="PP2C_SIG"/>
    <property type="match status" value="1"/>
</dbReference>
<gene>
    <name evidence="4" type="ORF">EV688_1218</name>
</gene>
<dbReference type="OrthoDB" id="9801841at2"/>
<dbReference type="GO" id="GO:0004722">
    <property type="term" value="F:protein serine/threonine phosphatase activity"/>
    <property type="evidence" value="ECO:0007669"/>
    <property type="project" value="InterPro"/>
</dbReference>
<dbReference type="InterPro" id="IPR015655">
    <property type="entry name" value="PP2C"/>
</dbReference>
<evidence type="ECO:0000256" key="2">
    <source>
        <dbReference type="SAM" id="Phobius"/>
    </source>
</evidence>
<keyword evidence="2" id="KW-0472">Membrane</keyword>
<dbReference type="CDD" id="cd00143">
    <property type="entry name" value="PP2Cc"/>
    <property type="match status" value="1"/>
</dbReference>
<dbReference type="InterPro" id="IPR036457">
    <property type="entry name" value="PPM-type-like_dom_sf"/>
</dbReference>
<evidence type="ECO:0000259" key="3">
    <source>
        <dbReference type="PROSITE" id="PS51746"/>
    </source>
</evidence>
<evidence type="ECO:0000256" key="1">
    <source>
        <dbReference type="SAM" id="MobiDB-lite"/>
    </source>
</evidence>
<dbReference type="RefSeq" id="WP_117319476.1">
    <property type="nucleotide sequence ID" value="NZ_QQSW01000028.1"/>
</dbReference>
<feature type="region of interest" description="Disordered" evidence="1">
    <location>
        <begin position="1"/>
        <end position="25"/>
    </location>
</feature>
<keyword evidence="2" id="KW-0812">Transmembrane</keyword>
<evidence type="ECO:0000313" key="5">
    <source>
        <dbReference type="Proteomes" id="UP000294980"/>
    </source>
</evidence>
<dbReference type="PANTHER" id="PTHR47992">
    <property type="entry name" value="PROTEIN PHOSPHATASE"/>
    <property type="match status" value="1"/>
</dbReference>
<dbReference type="AlphaFoldDB" id="A0A4R2KHC5"/>
<accession>A0A4R2KHC5</accession>
<organism evidence="4 5">
    <name type="scientific">Chromatocurvus halotolerans</name>
    <dbReference type="NCBI Taxonomy" id="1132028"/>
    <lineage>
        <taxon>Bacteria</taxon>
        <taxon>Pseudomonadati</taxon>
        <taxon>Pseudomonadota</taxon>
        <taxon>Gammaproteobacteria</taxon>
        <taxon>Cellvibrionales</taxon>
        <taxon>Halieaceae</taxon>
        <taxon>Chromatocurvus</taxon>
    </lineage>
</organism>
<feature type="compositionally biased region" description="Basic and acidic residues" evidence="1">
    <location>
        <begin position="268"/>
        <end position="277"/>
    </location>
</feature>
<reference evidence="4 5" key="1">
    <citation type="submission" date="2019-03" db="EMBL/GenBank/DDBJ databases">
        <title>Genomic Encyclopedia of Type Strains, Phase IV (KMG-IV): sequencing the most valuable type-strain genomes for metagenomic binning, comparative biology and taxonomic classification.</title>
        <authorList>
            <person name="Goeker M."/>
        </authorList>
    </citation>
    <scope>NUCLEOTIDE SEQUENCE [LARGE SCALE GENOMIC DNA]</scope>
    <source>
        <strain evidence="4 5">DSM 23344</strain>
    </source>
</reference>
<dbReference type="SUPFAM" id="SSF81606">
    <property type="entry name" value="PP2C-like"/>
    <property type="match status" value="1"/>
</dbReference>
<sequence>MSAPSWRIEAAGATHPGQRSHNEDSWRLDNDSAFYMVADGVGGRDAGEVASRIACDVTVDQVRAGTGLAPALAVANAAIREAIAASGEGASSMASTAVALHLQPQARRFSLAWAGDSRLYLWDGRLKTLTRDHSLVESLLKRGEISRAEADDHPRRNVILTALGDTEAELETGENAGALTGSALFLLCSDGLSDVVPASVLCDIVCRDSDSLQTRADALVQAAVDAGGRDNITVVLVSWRDTAAAQASSSGVDGPVVYEAFDPVSGERIRNTEEDRAAPTIRRVPARSEQTGSGHTGSGHTGSGHTGHGRAAPSSDLSQSGEASRTDRWRWRWWLAAVALLAAGGIVADFVTRQGS</sequence>
<dbReference type="Gene3D" id="3.60.40.10">
    <property type="entry name" value="PPM-type phosphatase domain"/>
    <property type="match status" value="1"/>
</dbReference>
<evidence type="ECO:0000313" key="4">
    <source>
        <dbReference type="EMBL" id="TCO71757.1"/>
    </source>
</evidence>
<dbReference type="PROSITE" id="PS51746">
    <property type="entry name" value="PPM_2"/>
    <property type="match status" value="1"/>
</dbReference>
<protein>
    <submittedName>
        <fullName evidence="4">Serine/threonine protein phosphatase PrpC</fullName>
    </submittedName>
</protein>